<dbReference type="InterPro" id="IPR003961">
    <property type="entry name" value="FN3_dom"/>
</dbReference>
<dbReference type="PANTHER" id="PTHR24099:SF11">
    <property type="entry name" value="FIBRONECTIN TYPE III DOMAIN-CONTAINING 3BA-RELATED"/>
    <property type="match status" value="1"/>
</dbReference>
<dbReference type="SMART" id="SM00060">
    <property type="entry name" value="FN3"/>
    <property type="match status" value="3"/>
</dbReference>
<dbReference type="SUPFAM" id="SSF49265">
    <property type="entry name" value="Fibronectin type III"/>
    <property type="match status" value="2"/>
</dbReference>
<keyword evidence="1" id="KW-0732">Signal</keyword>
<feature type="domain" description="Fibronectin type-III" evidence="2">
    <location>
        <begin position="651"/>
        <end position="739"/>
    </location>
</feature>
<comment type="caution">
    <text evidence="3">The sequence shown here is derived from an EMBL/GenBank/DDBJ whole genome shotgun (WGS) entry which is preliminary data.</text>
</comment>
<evidence type="ECO:0000313" key="4">
    <source>
        <dbReference type="Proteomes" id="UP001248709"/>
    </source>
</evidence>
<gene>
    <name evidence="3" type="ORF">J2Z22_004534</name>
</gene>
<accession>A0ABU3HDN7</accession>
<dbReference type="RefSeq" id="WP_312001411.1">
    <property type="nucleotide sequence ID" value="NZ_JAUSUY010000029.1"/>
</dbReference>
<dbReference type="InterPro" id="IPR036116">
    <property type="entry name" value="FN3_sf"/>
</dbReference>
<dbReference type="CDD" id="cd15482">
    <property type="entry name" value="Sialidase_non-viral"/>
    <property type="match status" value="1"/>
</dbReference>
<feature type="chain" id="PRO_5046944031" description="Fibronectin type-III domain-containing protein" evidence="1">
    <location>
        <begin position="37"/>
        <end position="739"/>
    </location>
</feature>
<dbReference type="CDD" id="cd00063">
    <property type="entry name" value="FN3"/>
    <property type="match status" value="3"/>
</dbReference>
<evidence type="ECO:0000256" key="1">
    <source>
        <dbReference type="SAM" id="SignalP"/>
    </source>
</evidence>
<proteinExistence type="predicted"/>
<keyword evidence="4" id="KW-1185">Reference proteome</keyword>
<evidence type="ECO:0000313" key="3">
    <source>
        <dbReference type="EMBL" id="MDT3428939.1"/>
    </source>
</evidence>
<reference evidence="3 4" key="1">
    <citation type="submission" date="2023-07" db="EMBL/GenBank/DDBJ databases">
        <title>Genomic Encyclopedia of Type Strains, Phase IV (KMG-IV): sequencing the most valuable type-strain genomes for metagenomic binning, comparative biology and taxonomic classification.</title>
        <authorList>
            <person name="Goeker M."/>
        </authorList>
    </citation>
    <scope>NUCLEOTIDE SEQUENCE [LARGE SCALE GENOMIC DNA]</scope>
    <source>
        <strain evidence="3 4">T98</strain>
    </source>
</reference>
<feature type="non-terminal residue" evidence="3">
    <location>
        <position position="739"/>
    </location>
</feature>
<evidence type="ECO:0000259" key="2">
    <source>
        <dbReference type="PROSITE" id="PS50853"/>
    </source>
</evidence>
<dbReference type="SUPFAM" id="SSF50939">
    <property type="entry name" value="Sialidases"/>
    <property type="match status" value="1"/>
</dbReference>
<feature type="domain" description="Fibronectin type-III" evidence="2">
    <location>
        <begin position="558"/>
        <end position="650"/>
    </location>
</feature>
<dbReference type="InterPro" id="IPR011467">
    <property type="entry name" value="DUF1573"/>
</dbReference>
<protein>
    <recommendedName>
        <fullName evidence="2">Fibronectin type-III domain-containing protein</fullName>
    </recommendedName>
</protein>
<dbReference type="InterPro" id="IPR050617">
    <property type="entry name" value="E3_ligase_FN3/SPRY"/>
</dbReference>
<dbReference type="Proteomes" id="UP001248709">
    <property type="component" value="Unassembled WGS sequence"/>
</dbReference>
<dbReference type="Gene3D" id="2.130.10.10">
    <property type="entry name" value="YVTN repeat-like/Quinoprotein amine dehydrogenase"/>
    <property type="match status" value="1"/>
</dbReference>
<dbReference type="EMBL" id="JAUSUY010000029">
    <property type="protein sequence ID" value="MDT3428939.1"/>
    <property type="molecule type" value="Genomic_DNA"/>
</dbReference>
<dbReference type="InterPro" id="IPR013783">
    <property type="entry name" value="Ig-like_fold"/>
</dbReference>
<feature type="domain" description="Fibronectin type-III" evidence="2">
    <location>
        <begin position="465"/>
        <end position="557"/>
    </location>
</feature>
<name>A0ABU3HDN7_9BACL</name>
<organism evidence="3 4">
    <name type="scientific">Paenibacillus forsythiae</name>
    <dbReference type="NCBI Taxonomy" id="365616"/>
    <lineage>
        <taxon>Bacteria</taxon>
        <taxon>Bacillati</taxon>
        <taxon>Bacillota</taxon>
        <taxon>Bacilli</taxon>
        <taxon>Bacillales</taxon>
        <taxon>Paenibacillaceae</taxon>
        <taxon>Paenibacillus</taxon>
    </lineage>
</organism>
<dbReference type="InterPro" id="IPR036278">
    <property type="entry name" value="Sialidase_sf"/>
</dbReference>
<dbReference type="Gene3D" id="2.60.40.10">
    <property type="entry name" value="Immunoglobulins"/>
    <property type="match status" value="4"/>
</dbReference>
<dbReference type="Pfam" id="PF07610">
    <property type="entry name" value="DUF1573"/>
    <property type="match status" value="1"/>
</dbReference>
<dbReference type="Pfam" id="PF00041">
    <property type="entry name" value="fn3"/>
    <property type="match status" value="3"/>
</dbReference>
<dbReference type="PROSITE" id="PS50853">
    <property type="entry name" value="FN3"/>
    <property type="match status" value="3"/>
</dbReference>
<feature type="signal peptide" evidence="1">
    <location>
        <begin position="1"/>
        <end position="36"/>
    </location>
</feature>
<dbReference type="PANTHER" id="PTHR24099">
    <property type="entry name" value="E3 UBIQUITIN-PROTEIN LIGASE TRIM36-RELATED"/>
    <property type="match status" value="1"/>
</dbReference>
<dbReference type="InterPro" id="IPR015943">
    <property type="entry name" value="WD40/YVTN_repeat-like_dom_sf"/>
</dbReference>
<sequence>MSRNRNRLYFSTLRMIMSLALLSSIFTSALMPTVKAAGITPLSNSPVSVQVSDAGTTNRISQVSTSRKLAVTPDGTIYVLFHGNAGIRVAKSTDRGQSFSPSVQVYSSDIDAEVAASSNGNVYVIWSQSGRAYFSKSTDKGATFSAPANIGTATGSVHMDTDDKYVYIIDQKGTNFYYSSDNGSTFTLNAIPTQYAYSDVHVDPSTHQVVIQKDNPRLRYYTSNDYGVTLNGPVDPPGQVYYSVSAISGGELGHYTFVSGTGTTAYKYNLTDQSLTPLTFANSSSSRSISADSFGNVVTGYTNGTSVSFAVSQDLGATFGSPITINGTTIAASEINTTNGDILYVYESGGKVYLAVYEGLLQGYGLNLSATTLSFPDQNAPDQTVTLHNTSNQTITINSITASEPFTVNSDFGSTLAPNAQGSLQIGFKPTEAGTFSGKVTINSDAFNIPRVILLTGTSTAGRIVLTAPTGLTAIAGEGQADLSWNSVTGATSYEIYQGTSPGEYGESALATVSGTTHNYTATNLENGEVYYFAVKAVNDGGSSAYSNEVHATPQVAAPVSPTGLSAIPGDGQANLSWNSVTGATSYEIYQGTSPGEYGESAVATVSGSTSSYTATGLTNGATYYFAVKAGNDGGSSAYSNEVHATPQVAAPVSPTGLAAIAGDGQANLSWNSVTGATSYEIYQGTSPGEYGESAVATVSGTTSSYTVTGLTNGATYYFAVKAVNDGGSSAYSNEVHAT</sequence>